<feature type="domain" description="Thiamine phosphate synthase/TenI" evidence="3">
    <location>
        <begin position="39"/>
        <end position="216"/>
    </location>
</feature>
<protein>
    <recommendedName>
        <fullName evidence="3">Thiamine phosphate synthase/TenI domain-containing protein</fullName>
    </recommendedName>
</protein>
<dbReference type="Pfam" id="PF02581">
    <property type="entry name" value="TMP-TENI"/>
    <property type="match status" value="1"/>
</dbReference>
<dbReference type="GO" id="GO:0005737">
    <property type="term" value="C:cytoplasm"/>
    <property type="evidence" value="ECO:0007669"/>
    <property type="project" value="TreeGrafter"/>
</dbReference>
<dbReference type="InterPro" id="IPR013785">
    <property type="entry name" value="Aldolase_TIM"/>
</dbReference>
<accession>A0A0K1EHY7</accession>
<evidence type="ECO:0000313" key="4">
    <source>
        <dbReference type="EMBL" id="AKT40297.1"/>
    </source>
</evidence>
<sequence length="258" mass="26595">MRAPLVTQITATSVVPEVELVTRLRALGGWSEAWRARVAVQLRDPELSAAALLAMGRRLRAITAELGMALLVNDRLDVAQLLGAEGVHLGRRSVGVEEARRFLGGSAWISVACHDLDDIWRALVEGADAVTLSPVFASPGKGVPLGLEVLGVARSTIEQGPVSPDGLNGLGGLDSTQAHGQQRPRTVALIALGGIEARNAASCLAAGADGVAAIREAPARLLAALAEGEVGACLADAGEAPGALRHGVASRRKESKGR</sequence>
<dbReference type="RefSeq" id="WP_063796327.1">
    <property type="nucleotide sequence ID" value="NZ_CP012159.1"/>
</dbReference>
<dbReference type="CDD" id="cd00564">
    <property type="entry name" value="TMP_TenI"/>
    <property type="match status" value="1"/>
</dbReference>
<evidence type="ECO:0000313" key="5">
    <source>
        <dbReference type="Proteomes" id="UP000067626"/>
    </source>
</evidence>
<proteinExistence type="predicted"/>
<gene>
    <name evidence="4" type="ORF">CMC5_044500</name>
</gene>
<dbReference type="EMBL" id="CP012159">
    <property type="protein sequence ID" value="AKT40297.1"/>
    <property type="molecule type" value="Genomic_DNA"/>
</dbReference>
<keyword evidence="2" id="KW-0784">Thiamine biosynthesis</keyword>
<dbReference type="PANTHER" id="PTHR20857:SF15">
    <property type="entry name" value="THIAMINE-PHOSPHATE SYNTHASE"/>
    <property type="match status" value="1"/>
</dbReference>
<dbReference type="AlphaFoldDB" id="A0A0K1EHY7"/>
<evidence type="ECO:0000256" key="1">
    <source>
        <dbReference type="ARBA" id="ARBA00004948"/>
    </source>
</evidence>
<dbReference type="STRING" id="52.CMC5_044500"/>
<reference evidence="4 5" key="1">
    <citation type="submission" date="2015-07" db="EMBL/GenBank/DDBJ databases">
        <title>Genome analysis of myxobacterium Chondromyces crocatus Cm c5 reveals a high potential for natural compound synthesis and the genetic basis for the loss of fruiting body formation.</title>
        <authorList>
            <person name="Zaburannyi N."/>
            <person name="Bunk B."/>
            <person name="Maier J."/>
            <person name="Overmann J."/>
            <person name="Mueller R."/>
        </authorList>
    </citation>
    <scope>NUCLEOTIDE SEQUENCE [LARGE SCALE GENOMIC DNA]</scope>
    <source>
        <strain evidence="4 5">Cm c5</strain>
    </source>
</reference>
<dbReference type="Gene3D" id="3.20.20.70">
    <property type="entry name" value="Aldolase class I"/>
    <property type="match status" value="1"/>
</dbReference>
<dbReference type="InterPro" id="IPR022998">
    <property type="entry name" value="ThiamineP_synth_TenI"/>
</dbReference>
<keyword evidence="5" id="KW-1185">Reference proteome</keyword>
<dbReference type="OrthoDB" id="9810880at2"/>
<dbReference type="GO" id="GO:0004789">
    <property type="term" value="F:thiamine-phosphate diphosphorylase activity"/>
    <property type="evidence" value="ECO:0007669"/>
    <property type="project" value="TreeGrafter"/>
</dbReference>
<dbReference type="GO" id="GO:0009228">
    <property type="term" value="P:thiamine biosynthetic process"/>
    <property type="evidence" value="ECO:0007669"/>
    <property type="project" value="UniProtKB-KW"/>
</dbReference>
<name>A0A0K1EHY7_CHOCO</name>
<dbReference type="KEGG" id="ccro:CMC5_044500"/>
<organism evidence="4 5">
    <name type="scientific">Chondromyces crocatus</name>
    <dbReference type="NCBI Taxonomy" id="52"/>
    <lineage>
        <taxon>Bacteria</taxon>
        <taxon>Pseudomonadati</taxon>
        <taxon>Myxococcota</taxon>
        <taxon>Polyangia</taxon>
        <taxon>Polyangiales</taxon>
        <taxon>Polyangiaceae</taxon>
        <taxon>Chondromyces</taxon>
    </lineage>
</organism>
<dbReference type="PANTHER" id="PTHR20857">
    <property type="entry name" value="THIAMINE-PHOSPHATE PYROPHOSPHORYLASE"/>
    <property type="match status" value="1"/>
</dbReference>
<dbReference type="SUPFAM" id="SSF51391">
    <property type="entry name" value="Thiamin phosphate synthase"/>
    <property type="match status" value="1"/>
</dbReference>
<dbReference type="Proteomes" id="UP000067626">
    <property type="component" value="Chromosome"/>
</dbReference>
<dbReference type="InterPro" id="IPR036206">
    <property type="entry name" value="ThiamineP_synth_sf"/>
</dbReference>
<evidence type="ECO:0000256" key="2">
    <source>
        <dbReference type="ARBA" id="ARBA00022977"/>
    </source>
</evidence>
<comment type="pathway">
    <text evidence="1">Cofactor biosynthesis; thiamine diphosphate biosynthesis.</text>
</comment>
<evidence type="ECO:0000259" key="3">
    <source>
        <dbReference type="Pfam" id="PF02581"/>
    </source>
</evidence>